<proteinExistence type="predicted"/>
<feature type="non-terminal residue" evidence="1">
    <location>
        <position position="1"/>
    </location>
</feature>
<organism evidence="1">
    <name type="scientific">marine sediment metagenome</name>
    <dbReference type="NCBI Taxonomy" id="412755"/>
    <lineage>
        <taxon>unclassified sequences</taxon>
        <taxon>metagenomes</taxon>
        <taxon>ecological metagenomes</taxon>
    </lineage>
</organism>
<evidence type="ECO:0000313" key="1">
    <source>
        <dbReference type="EMBL" id="GAI94592.1"/>
    </source>
</evidence>
<dbReference type="AlphaFoldDB" id="X1SNF3"/>
<protein>
    <submittedName>
        <fullName evidence="1">Uncharacterized protein</fullName>
    </submittedName>
</protein>
<dbReference type="EMBL" id="BARW01024672">
    <property type="protein sequence ID" value="GAI94592.1"/>
    <property type="molecule type" value="Genomic_DNA"/>
</dbReference>
<gene>
    <name evidence="1" type="ORF">S12H4_40628</name>
</gene>
<accession>X1SNF3</accession>
<sequence>TFTIGDGMVVMANPDDKGQATLTADTDGEGFVRIDGQYLAQALKACGGMVDFKLTNALSPILSLNGGNSTGTTFSR</sequence>
<reference evidence="1" key="1">
    <citation type="journal article" date="2014" name="Front. Microbiol.">
        <title>High frequency of phylogenetically diverse reductive dehalogenase-homologous genes in deep subseafloor sedimentary metagenomes.</title>
        <authorList>
            <person name="Kawai M."/>
            <person name="Futagami T."/>
            <person name="Toyoda A."/>
            <person name="Takaki Y."/>
            <person name="Nishi S."/>
            <person name="Hori S."/>
            <person name="Arai W."/>
            <person name="Tsubouchi T."/>
            <person name="Morono Y."/>
            <person name="Uchiyama I."/>
            <person name="Ito T."/>
            <person name="Fujiyama A."/>
            <person name="Inagaki F."/>
            <person name="Takami H."/>
        </authorList>
    </citation>
    <scope>NUCLEOTIDE SEQUENCE</scope>
    <source>
        <strain evidence="1">Expedition CK06-06</strain>
    </source>
</reference>
<name>X1SNF3_9ZZZZ</name>
<comment type="caution">
    <text evidence="1">The sequence shown here is derived from an EMBL/GenBank/DDBJ whole genome shotgun (WGS) entry which is preliminary data.</text>
</comment>